<sequence>MGRGRIFRAVAAVLSLIVAMAGLAGCGTSDGLDSLAKSIDLSDVTKDEAIAAMLPDSVKADGVLTIGSETTFPPAEFLTEDNKTAIGYEMDLAKALGQVFGLSVDVQSSSFDSIIPSVGSKYDLGMSGFTITGEREESVNFVSIFSAGMVFITQKGNPKGIDPTKDGDLCGRKVAVQQGTAEEDEITEMNDDCVAAGRSRIEIQPYPGQTSVATAVVAGKADLMDVDSPVGDYAVKQTEGKLEVIGGMHGVAPQGIVVAKNDMDTAKAVQAAMQKLIDNGTYMKILKAWGVESGAIDKAEINPKVD</sequence>
<dbReference type="CDD" id="cd01004">
    <property type="entry name" value="PBP2_MidA_like"/>
    <property type="match status" value="1"/>
</dbReference>
<dbReference type="Pfam" id="PF00497">
    <property type="entry name" value="SBP_bac_3"/>
    <property type="match status" value="1"/>
</dbReference>
<dbReference type="Gene3D" id="3.40.190.10">
    <property type="entry name" value="Periplasmic binding protein-like II"/>
    <property type="match status" value="2"/>
</dbReference>
<evidence type="ECO:0000256" key="1">
    <source>
        <dbReference type="ARBA" id="ARBA00022729"/>
    </source>
</evidence>
<name>A0A261EQG4_9BIFI</name>
<dbReference type="RefSeq" id="WP_244569260.1">
    <property type="nucleotide sequence ID" value="NZ_MWWQ01000017.1"/>
</dbReference>
<feature type="domain" description="Solute-binding protein family 3/N-terminal" evidence="3">
    <location>
        <begin position="63"/>
        <end position="293"/>
    </location>
</feature>
<evidence type="ECO:0000313" key="5">
    <source>
        <dbReference type="Proteomes" id="UP000216454"/>
    </source>
</evidence>
<organism evidence="4 5">
    <name type="scientific">Pseudoscardovia suis</name>
    <dbReference type="NCBI Taxonomy" id="987063"/>
    <lineage>
        <taxon>Bacteria</taxon>
        <taxon>Bacillati</taxon>
        <taxon>Actinomycetota</taxon>
        <taxon>Actinomycetes</taxon>
        <taxon>Bifidobacteriales</taxon>
        <taxon>Bifidobacteriaceae</taxon>
        <taxon>Pseudoscardovia</taxon>
    </lineage>
</organism>
<evidence type="ECO:0000313" key="4">
    <source>
        <dbReference type="EMBL" id="OZG49092.1"/>
    </source>
</evidence>
<dbReference type="AlphaFoldDB" id="A0A261EQG4"/>
<dbReference type="InterPro" id="IPR001638">
    <property type="entry name" value="Solute-binding_3/MltF_N"/>
</dbReference>
<proteinExistence type="predicted"/>
<evidence type="ECO:0000259" key="3">
    <source>
        <dbReference type="SMART" id="SM00062"/>
    </source>
</evidence>
<keyword evidence="5" id="KW-1185">Reference proteome</keyword>
<accession>A0A261EQG4</accession>
<dbReference type="SMART" id="SM00062">
    <property type="entry name" value="PBPb"/>
    <property type="match status" value="1"/>
</dbReference>
<evidence type="ECO:0000256" key="2">
    <source>
        <dbReference type="SAM" id="SignalP"/>
    </source>
</evidence>
<comment type="caution">
    <text evidence="4">The sequence shown here is derived from an EMBL/GenBank/DDBJ whole genome shotgun (WGS) entry which is preliminary data.</text>
</comment>
<dbReference type="EMBL" id="MWWQ01000017">
    <property type="protein sequence ID" value="OZG49092.1"/>
    <property type="molecule type" value="Genomic_DNA"/>
</dbReference>
<keyword evidence="1 2" id="KW-0732">Signal</keyword>
<dbReference type="Proteomes" id="UP000216454">
    <property type="component" value="Unassembled WGS sequence"/>
</dbReference>
<feature type="chain" id="PRO_5038960455" evidence="2">
    <location>
        <begin position="25"/>
        <end position="306"/>
    </location>
</feature>
<dbReference type="PANTHER" id="PTHR35936:SF17">
    <property type="entry name" value="ARGININE-BINDING EXTRACELLULAR PROTEIN ARTP"/>
    <property type="match status" value="1"/>
</dbReference>
<dbReference type="SUPFAM" id="SSF53850">
    <property type="entry name" value="Periplasmic binding protein-like II"/>
    <property type="match status" value="1"/>
</dbReference>
<feature type="signal peptide" evidence="2">
    <location>
        <begin position="1"/>
        <end position="24"/>
    </location>
</feature>
<reference evidence="4 5" key="1">
    <citation type="journal article" date="2017" name="BMC Genomics">
        <title>Comparative genomic and phylogenomic analyses of the Bifidobacteriaceae family.</title>
        <authorList>
            <person name="Lugli G.A."/>
            <person name="Milani C."/>
            <person name="Turroni F."/>
            <person name="Duranti S."/>
            <person name="Mancabelli L."/>
            <person name="Mangifesta M."/>
            <person name="Ferrario C."/>
            <person name="Modesto M."/>
            <person name="Mattarelli P."/>
            <person name="Jiri K."/>
            <person name="van Sinderen D."/>
            <person name="Ventura M."/>
        </authorList>
    </citation>
    <scope>NUCLEOTIDE SEQUENCE [LARGE SCALE GENOMIC DNA]</scope>
    <source>
        <strain evidence="4 5">DSM 24744</strain>
    </source>
</reference>
<dbReference type="PROSITE" id="PS51257">
    <property type="entry name" value="PROKAR_LIPOPROTEIN"/>
    <property type="match status" value="1"/>
</dbReference>
<protein>
    <submittedName>
        <fullName evidence="4">ABC transporter substrate-binding protein</fullName>
    </submittedName>
</protein>
<gene>
    <name evidence="4" type="ORF">PSSU_1587</name>
</gene>
<dbReference type="PANTHER" id="PTHR35936">
    <property type="entry name" value="MEMBRANE-BOUND LYTIC MUREIN TRANSGLYCOSYLASE F"/>
    <property type="match status" value="1"/>
</dbReference>